<dbReference type="FunFam" id="2.40.10.10:FF:000002">
    <property type="entry name" value="Transmembrane protease serine"/>
    <property type="match status" value="1"/>
</dbReference>
<dbReference type="PRINTS" id="PR00722">
    <property type="entry name" value="CHYMOTRYPSIN"/>
</dbReference>
<dbReference type="PROSITE" id="PS00134">
    <property type="entry name" value="TRYPSIN_HIS"/>
    <property type="match status" value="1"/>
</dbReference>
<dbReference type="FunFam" id="2.40.10.10:FF:000068">
    <property type="entry name" value="transmembrane protease serine 2"/>
    <property type="match status" value="1"/>
</dbReference>
<evidence type="ECO:0000313" key="6">
    <source>
        <dbReference type="EMBL" id="CAD5115162.1"/>
    </source>
</evidence>
<dbReference type="InterPro" id="IPR001314">
    <property type="entry name" value="Peptidase_S1A"/>
</dbReference>
<protein>
    <recommendedName>
        <fullName evidence="5">Peptidase S1 domain-containing protein</fullName>
    </recommendedName>
</protein>
<dbReference type="PANTHER" id="PTHR24252">
    <property type="entry name" value="ACROSIN-RELATED"/>
    <property type="match status" value="1"/>
</dbReference>
<keyword evidence="3" id="KW-0645">Protease</keyword>
<keyword evidence="3" id="KW-0378">Hydrolase</keyword>
<name>A0A7I8VKQ8_9ANNE</name>
<sequence>MKCLIVLVALTTLAIAKPAARIVGGEDVDPPGKYPWQGSLQSFSDFHSCGTVVISNKYVLTAAHCVISQSPATRKVVLGMHDKDTRLEGNPTDYNIERIDNHPLYTSGPPTYWANDVAVLTIEGTIDLTDQYVSAIGMADENSPDFSDNEDCHITGWGRTRGGGPSPNILQEANIDVLSPAECRANRPGQIYDYHICVGKRFTADQGACQGDSGGPLSCRHNGNWVVAGITSWGNSFCATTQASVYARVGFSGIRSFIREITNM</sequence>
<keyword evidence="3" id="KW-0720">Serine protease</keyword>
<feature type="signal peptide" evidence="4">
    <location>
        <begin position="1"/>
        <end position="16"/>
    </location>
</feature>
<feature type="domain" description="Peptidase S1" evidence="5">
    <location>
        <begin position="22"/>
        <end position="263"/>
    </location>
</feature>
<dbReference type="PROSITE" id="PS50240">
    <property type="entry name" value="TRYPSIN_DOM"/>
    <property type="match status" value="1"/>
</dbReference>
<dbReference type="Gene3D" id="2.40.10.10">
    <property type="entry name" value="Trypsin-like serine proteases"/>
    <property type="match status" value="1"/>
</dbReference>
<feature type="chain" id="PRO_5029627995" description="Peptidase S1 domain-containing protein" evidence="4">
    <location>
        <begin position="17"/>
        <end position="264"/>
    </location>
</feature>
<evidence type="ECO:0000259" key="5">
    <source>
        <dbReference type="PROSITE" id="PS50240"/>
    </source>
</evidence>
<dbReference type="EMBL" id="CAJFCJ010000006">
    <property type="protein sequence ID" value="CAD5115162.1"/>
    <property type="molecule type" value="Genomic_DNA"/>
</dbReference>
<comment type="caution">
    <text evidence="6">The sequence shown here is derived from an EMBL/GenBank/DDBJ whole genome shotgun (WGS) entry which is preliminary data.</text>
</comment>
<keyword evidence="1" id="KW-1015">Disulfide bond</keyword>
<accession>A0A7I8VKQ8</accession>
<evidence type="ECO:0000256" key="3">
    <source>
        <dbReference type="RuleBase" id="RU363034"/>
    </source>
</evidence>
<organism evidence="6 7">
    <name type="scientific">Dimorphilus gyrociliatus</name>
    <dbReference type="NCBI Taxonomy" id="2664684"/>
    <lineage>
        <taxon>Eukaryota</taxon>
        <taxon>Metazoa</taxon>
        <taxon>Spiralia</taxon>
        <taxon>Lophotrochozoa</taxon>
        <taxon>Annelida</taxon>
        <taxon>Polychaeta</taxon>
        <taxon>Polychaeta incertae sedis</taxon>
        <taxon>Dinophilidae</taxon>
        <taxon>Dimorphilus</taxon>
    </lineage>
</organism>
<dbReference type="GO" id="GO:0004252">
    <property type="term" value="F:serine-type endopeptidase activity"/>
    <property type="evidence" value="ECO:0007669"/>
    <property type="project" value="InterPro"/>
</dbReference>
<evidence type="ECO:0000313" key="7">
    <source>
        <dbReference type="Proteomes" id="UP000549394"/>
    </source>
</evidence>
<dbReference type="InterPro" id="IPR009003">
    <property type="entry name" value="Peptidase_S1_PA"/>
</dbReference>
<comment type="similarity">
    <text evidence="2">Belongs to the peptidase S1 family. CLIP subfamily.</text>
</comment>
<evidence type="ECO:0000256" key="1">
    <source>
        <dbReference type="ARBA" id="ARBA00023157"/>
    </source>
</evidence>
<keyword evidence="4" id="KW-0732">Signal</keyword>
<dbReference type="AlphaFoldDB" id="A0A7I8VKQ8"/>
<dbReference type="SMART" id="SM00020">
    <property type="entry name" value="Tryp_SPc"/>
    <property type="match status" value="1"/>
</dbReference>
<dbReference type="Pfam" id="PF00089">
    <property type="entry name" value="Trypsin"/>
    <property type="match status" value="1"/>
</dbReference>
<evidence type="ECO:0000256" key="4">
    <source>
        <dbReference type="SAM" id="SignalP"/>
    </source>
</evidence>
<gene>
    <name evidence="6" type="ORF">DGYR_LOCUS3934</name>
</gene>
<dbReference type="Proteomes" id="UP000549394">
    <property type="component" value="Unassembled WGS sequence"/>
</dbReference>
<dbReference type="InterPro" id="IPR018114">
    <property type="entry name" value="TRYPSIN_HIS"/>
</dbReference>
<reference evidence="6 7" key="1">
    <citation type="submission" date="2020-08" db="EMBL/GenBank/DDBJ databases">
        <authorList>
            <person name="Hejnol A."/>
        </authorList>
    </citation>
    <scope>NUCLEOTIDE SEQUENCE [LARGE SCALE GENOMIC DNA]</scope>
</reference>
<dbReference type="OrthoDB" id="6274970at2759"/>
<dbReference type="SUPFAM" id="SSF50494">
    <property type="entry name" value="Trypsin-like serine proteases"/>
    <property type="match status" value="1"/>
</dbReference>
<keyword evidence="7" id="KW-1185">Reference proteome</keyword>
<dbReference type="InterPro" id="IPR033116">
    <property type="entry name" value="TRYPSIN_SER"/>
</dbReference>
<proteinExistence type="inferred from homology"/>
<dbReference type="CDD" id="cd00190">
    <property type="entry name" value="Tryp_SPc"/>
    <property type="match status" value="1"/>
</dbReference>
<dbReference type="GO" id="GO:0006508">
    <property type="term" value="P:proteolysis"/>
    <property type="evidence" value="ECO:0007669"/>
    <property type="project" value="UniProtKB-KW"/>
</dbReference>
<dbReference type="InterPro" id="IPR043504">
    <property type="entry name" value="Peptidase_S1_PA_chymotrypsin"/>
</dbReference>
<dbReference type="InterPro" id="IPR001254">
    <property type="entry name" value="Trypsin_dom"/>
</dbReference>
<dbReference type="PANTHER" id="PTHR24252:SF7">
    <property type="entry name" value="HYALIN"/>
    <property type="match status" value="1"/>
</dbReference>
<evidence type="ECO:0000256" key="2">
    <source>
        <dbReference type="ARBA" id="ARBA00024195"/>
    </source>
</evidence>
<dbReference type="PROSITE" id="PS00135">
    <property type="entry name" value="TRYPSIN_SER"/>
    <property type="match status" value="1"/>
</dbReference>